<organism evidence="3 4">
    <name type="scientific">Vitrella brassicaformis (strain CCMP3155)</name>
    <dbReference type="NCBI Taxonomy" id="1169540"/>
    <lineage>
        <taxon>Eukaryota</taxon>
        <taxon>Sar</taxon>
        <taxon>Alveolata</taxon>
        <taxon>Colpodellida</taxon>
        <taxon>Vitrellaceae</taxon>
        <taxon>Vitrella</taxon>
    </lineage>
</organism>
<dbReference type="EMBL" id="CDMY01000288">
    <property type="protein sequence ID" value="CEL99777.1"/>
    <property type="molecule type" value="Genomic_DNA"/>
</dbReference>
<dbReference type="GO" id="GO:0031593">
    <property type="term" value="F:polyubiquitin modification-dependent protein binding"/>
    <property type="evidence" value="ECO:0007669"/>
    <property type="project" value="TreeGrafter"/>
</dbReference>
<proteinExistence type="predicted"/>
<dbReference type="Proteomes" id="UP000041254">
    <property type="component" value="Unassembled WGS sequence"/>
</dbReference>
<sequence length="385" mass="41541">MAQQDVIDLLSSDEDEPDQDEDSQGQGERDHLMAVELHNQLNQEAAGVLKEAVLNAAVMQQQQAEIRTKQREAKRFFKDTTTRCAVRLQCTYFGGELLGGVTMVNIKWEKNLFTANGTISYPTDKNPKVVIKLSKERLLTRSMKDIKEVLLHLMIHAHLYVKYGDKSNVHTQAFLTKMEEINNHPDTRKDDLSVSVNPLVGLDDPDIKRCYVWQCNRCGELHWKQSNNPPGSNGEKWFKTHQTLCSGTWDLINTPAGRPLIGVAVSSSAGRASGAAAAAGGGDGGGGGVSGRGRGRRASGRGRGGRASGPVGGAFPAFGGAGIPLGGGGGVAIKREQDDQHPEAVANTPPAKRAKSEPGCCPRCNKPVPAHEMKRHLQLCIRGLA</sequence>
<dbReference type="AlphaFoldDB" id="A0A0G4EQN6"/>
<dbReference type="InterPro" id="IPR044245">
    <property type="entry name" value="Spartan"/>
</dbReference>
<dbReference type="SMART" id="SM00731">
    <property type="entry name" value="SprT"/>
    <property type="match status" value="1"/>
</dbReference>
<feature type="domain" description="SprT-like" evidence="2">
    <location>
        <begin position="79"/>
        <end position="252"/>
    </location>
</feature>
<protein>
    <recommendedName>
        <fullName evidence="2">SprT-like domain-containing protein</fullName>
    </recommendedName>
</protein>
<dbReference type="GO" id="GO:0003697">
    <property type="term" value="F:single-stranded DNA binding"/>
    <property type="evidence" value="ECO:0007669"/>
    <property type="project" value="InterPro"/>
</dbReference>
<dbReference type="InParanoid" id="A0A0G4EQN6"/>
<dbReference type="GO" id="GO:0005634">
    <property type="term" value="C:nucleus"/>
    <property type="evidence" value="ECO:0007669"/>
    <property type="project" value="TreeGrafter"/>
</dbReference>
<evidence type="ECO:0000313" key="3">
    <source>
        <dbReference type="EMBL" id="CEL99777.1"/>
    </source>
</evidence>
<dbReference type="PANTHER" id="PTHR21220">
    <property type="entry name" value="DNA-DEPENDENT METALLOPROTEASE SPRTN"/>
    <property type="match status" value="1"/>
</dbReference>
<gene>
    <name evidence="3" type="ORF">Vbra_5323</name>
</gene>
<dbReference type="OrthoDB" id="5236983at2759"/>
<feature type="region of interest" description="Disordered" evidence="1">
    <location>
        <begin position="1"/>
        <end position="27"/>
    </location>
</feature>
<feature type="region of interest" description="Disordered" evidence="1">
    <location>
        <begin position="274"/>
        <end position="311"/>
    </location>
</feature>
<feature type="compositionally biased region" description="Gly residues" evidence="1">
    <location>
        <begin position="279"/>
        <end position="292"/>
    </location>
</feature>
<keyword evidence="4" id="KW-1185">Reference proteome</keyword>
<dbReference type="InterPro" id="IPR006640">
    <property type="entry name" value="SprT-like_domain"/>
</dbReference>
<dbReference type="PANTHER" id="PTHR21220:SF0">
    <property type="entry name" value="DNA-DEPENDENT METALLOPROTEASE SPRTN"/>
    <property type="match status" value="1"/>
</dbReference>
<feature type="region of interest" description="Disordered" evidence="1">
    <location>
        <begin position="337"/>
        <end position="359"/>
    </location>
</feature>
<dbReference type="Pfam" id="PF10263">
    <property type="entry name" value="SprT-like"/>
    <property type="match status" value="1"/>
</dbReference>
<dbReference type="VEuPathDB" id="CryptoDB:Vbra_5323"/>
<evidence type="ECO:0000259" key="2">
    <source>
        <dbReference type="SMART" id="SM00731"/>
    </source>
</evidence>
<evidence type="ECO:0000256" key="1">
    <source>
        <dbReference type="SAM" id="MobiDB-lite"/>
    </source>
</evidence>
<feature type="compositionally biased region" description="Basic residues" evidence="1">
    <location>
        <begin position="293"/>
        <end position="304"/>
    </location>
</feature>
<feature type="compositionally biased region" description="Acidic residues" evidence="1">
    <location>
        <begin position="11"/>
        <end position="23"/>
    </location>
</feature>
<dbReference type="GO" id="GO:0004222">
    <property type="term" value="F:metalloendopeptidase activity"/>
    <property type="evidence" value="ECO:0007669"/>
    <property type="project" value="InterPro"/>
</dbReference>
<accession>A0A0G4EQN6</accession>
<name>A0A0G4EQN6_VITBC</name>
<dbReference type="GO" id="GO:0006974">
    <property type="term" value="P:DNA damage response"/>
    <property type="evidence" value="ECO:0007669"/>
    <property type="project" value="InterPro"/>
</dbReference>
<evidence type="ECO:0000313" key="4">
    <source>
        <dbReference type="Proteomes" id="UP000041254"/>
    </source>
</evidence>
<reference evidence="3 4" key="1">
    <citation type="submission" date="2014-11" db="EMBL/GenBank/DDBJ databases">
        <authorList>
            <person name="Zhu J."/>
            <person name="Qi W."/>
            <person name="Song R."/>
        </authorList>
    </citation>
    <scope>NUCLEOTIDE SEQUENCE [LARGE SCALE GENOMIC DNA]</scope>
</reference>
<dbReference type="STRING" id="1169540.A0A0G4EQN6"/>